<dbReference type="Pfam" id="PF13290">
    <property type="entry name" value="CHB_HEX_C_1"/>
    <property type="match status" value="2"/>
</dbReference>
<evidence type="ECO:0000259" key="2">
    <source>
        <dbReference type="Pfam" id="PF13290"/>
    </source>
</evidence>
<feature type="domain" description="GH29D-like beta-sandwich" evidence="2">
    <location>
        <begin position="181"/>
        <end position="244"/>
    </location>
</feature>
<gene>
    <name evidence="4" type="ORF">IAC51_05530</name>
</gene>
<dbReference type="Proteomes" id="UP000712007">
    <property type="component" value="Unassembled WGS sequence"/>
</dbReference>
<protein>
    <submittedName>
        <fullName evidence="4">Chitobiase/beta-hexosaminidase C-terminal domain-containing protein</fullName>
    </submittedName>
</protein>
<evidence type="ECO:0000313" key="4">
    <source>
        <dbReference type="EMBL" id="MBO8440095.1"/>
    </source>
</evidence>
<dbReference type="Pfam" id="PF19910">
    <property type="entry name" value="DUF6383"/>
    <property type="match status" value="1"/>
</dbReference>
<evidence type="ECO:0000259" key="3">
    <source>
        <dbReference type="Pfam" id="PF19910"/>
    </source>
</evidence>
<keyword evidence="1" id="KW-0732">Signal</keyword>
<evidence type="ECO:0000313" key="5">
    <source>
        <dbReference type="Proteomes" id="UP000712007"/>
    </source>
</evidence>
<feature type="domain" description="DUF6383" evidence="3">
    <location>
        <begin position="871"/>
        <end position="936"/>
    </location>
</feature>
<dbReference type="EMBL" id="JADIMV010000096">
    <property type="protein sequence ID" value="MBO8440095.1"/>
    <property type="molecule type" value="Genomic_DNA"/>
</dbReference>
<dbReference type="SUPFAM" id="SSF82171">
    <property type="entry name" value="DPP6 N-terminal domain-like"/>
    <property type="match status" value="1"/>
</dbReference>
<comment type="caution">
    <text evidence="4">The sequence shown here is derived from an EMBL/GenBank/DDBJ whole genome shotgun (WGS) entry which is preliminary data.</text>
</comment>
<dbReference type="InterPro" id="IPR045963">
    <property type="entry name" value="DUF6383"/>
</dbReference>
<dbReference type="AlphaFoldDB" id="A0A940DK31"/>
<dbReference type="InterPro" id="IPR059177">
    <property type="entry name" value="GH29D-like_dom"/>
</dbReference>
<reference evidence="4" key="2">
    <citation type="journal article" date="2021" name="PeerJ">
        <title>Extensive microbial diversity within the chicken gut microbiome revealed by metagenomics and culture.</title>
        <authorList>
            <person name="Gilroy R."/>
            <person name="Ravi A."/>
            <person name="Getino M."/>
            <person name="Pursley I."/>
            <person name="Horton D.L."/>
            <person name="Alikhan N.F."/>
            <person name="Baker D."/>
            <person name="Gharbi K."/>
            <person name="Hall N."/>
            <person name="Watson M."/>
            <person name="Adriaenssens E.M."/>
            <person name="Foster-Nyarko E."/>
            <person name="Jarju S."/>
            <person name="Secka A."/>
            <person name="Antonio M."/>
            <person name="Oren A."/>
            <person name="Chaudhuri R.R."/>
            <person name="La Ragione R."/>
            <person name="Hildebrand F."/>
            <person name="Pallen M.J."/>
        </authorList>
    </citation>
    <scope>NUCLEOTIDE SEQUENCE</scope>
    <source>
        <strain evidence="4">3924</strain>
    </source>
</reference>
<organism evidence="4 5">
    <name type="scientific">Candidatus Aphodosoma intestinipullorum</name>
    <dbReference type="NCBI Taxonomy" id="2840674"/>
    <lineage>
        <taxon>Bacteria</taxon>
        <taxon>Pseudomonadati</taxon>
        <taxon>Bacteroidota</taxon>
        <taxon>Bacteroidia</taxon>
        <taxon>Bacteroidales</taxon>
        <taxon>Candidatus Aphodosoma</taxon>
    </lineage>
</organism>
<reference evidence="4" key="1">
    <citation type="submission" date="2020-10" db="EMBL/GenBank/DDBJ databases">
        <authorList>
            <person name="Gilroy R."/>
        </authorList>
    </citation>
    <scope>NUCLEOTIDE SEQUENCE</scope>
    <source>
        <strain evidence="4">3924</strain>
    </source>
</reference>
<feature type="chain" id="PRO_5037439138" evidence="1">
    <location>
        <begin position="27"/>
        <end position="937"/>
    </location>
</feature>
<proteinExistence type="predicted"/>
<feature type="signal peptide" evidence="1">
    <location>
        <begin position="1"/>
        <end position="26"/>
    </location>
</feature>
<feature type="domain" description="GH29D-like beta-sandwich" evidence="2">
    <location>
        <begin position="417"/>
        <end position="479"/>
    </location>
</feature>
<sequence length="937" mass="101167">MKKVTFLRTLMLFVASFLMGGGLLHAQTYKQITTLDELTDGQYVIVADGSANAMINTMGKNFINKQEITLTGTEIIAPEASIVWNIKKVGDNFTIENGGQYVAYPGSGNESDLVSEAGESAQHSVTVTNGVFSFECVAYSGRILQYNASSPRFAYYTSNQKKLRLFKLAELPDVLVPVAEPKGGTYTETQSVTLTCATEGATIYYTLDGTEPDATKTKYESTPIEISVTTTLKAIAIKDDVKSAVLTEEYAIVEAREFTQITTLDELTDGEYILVGEDDETTNAMLADADGNFQPVENVAIDGTVATVINSAQIWTITKDGDNYTISQDGLYVASNGDENRAVLVNEVSDIAKFNVTVTDGIFTFACVDPSDRFLQYNSNKDSERFACYTGSQKNIRLFKGGEVEQPAVAAPVASVKGGFYTEAQSVELTCATENAVIYYTLDGTEPTAESTKYENAISIDKTTTLKAVAILDGGSSAVLTATYTFPVEVADIAALIANEAGSTYYKVTGALTVLYHGANRIFVTDAAGSRLLIYDKERSIETEYINGQTLTGVIGQLTDDSQGKVLVPYLPMPEAAEGEAVAPAEKTPEEISEADMYAYVSIKGAVVTAAWSNRQSAIKVGENGTLTLYNQFNLSNELAAGSVYDIVAVVSQYRDALQLLPTELTLVQGVEAEEFDNIAALMEAKPEGKIRLVNAVTVIYQNYKSLYVKDETGYMHIYDNNQFGYIEYRNGMTLTGVEGTYDLTYPESPRLIPLLMPTAAEGTEVEPEAASPADITADDLYRYVRFTNVELAADVTFKEGEAVNAQVVAGDGTFPIRDSFWAVGNQSFSKGDKVDVDGIVYNYDGTVQLYIISIKEHDSSTVGLDAADLTGVTVCSADGGTIYIVAEVGQPIQIWSVTGQLLYSDVARADLTAVSSMPCGVVIVRVGNETVKAIVR</sequence>
<evidence type="ECO:0000256" key="1">
    <source>
        <dbReference type="SAM" id="SignalP"/>
    </source>
</evidence>
<name>A0A940DK31_9BACT</name>
<accession>A0A940DK31</accession>